<gene>
    <name evidence="2" type="ORF">AVEN_6196_1</name>
</gene>
<protein>
    <submittedName>
        <fullName evidence="2">Uncharacterized protein</fullName>
    </submittedName>
</protein>
<sequence>MYWEINVVTSVTLLALLQGQGVRGVSQESSYVIECIRDIIPQQIYNDCCNRENNCTISRQQNRAIDCMSRIIMVSMQRVFSACVLI</sequence>
<dbReference type="Proteomes" id="UP000499080">
    <property type="component" value="Unassembled WGS sequence"/>
</dbReference>
<reference evidence="2 3" key="1">
    <citation type="journal article" date="2019" name="Sci. Rep.">
        <title>Orb-weaving spider Araneus ventricosus genome elucidates the spidroin gene catalogue.</title>
        <authorList>
            <person name="Kono N."/>
            <person name="Nakamura H."/>
            <person name="Ohtoshi R."/>
            <person name="Moran D.A.P."/>
            <person name="Shinohara A."/>
            <person name="Yoshida Y."/>
            <person name="Fujiwara M."/>
            <person name="Mori M."/>
            <person name="Tomita M."/>
            <person name="Arakawa K."/>
        </authorList>
    </citation>
    <scope>NUCLEOTIDE SEQUENCE [LARGE SCALE GENOMIC DNA]</scope>
</reference>
<keyword evidence="1" id="KW-0732">Signal</keyword>
<evidence type="ECO:0000256" key="1">
    <source>
        <dbReference type="SAM" id="SignalP"/>
    </source>
</evidence>
<keyword evidence="3" id="KW-1185">Reference proteome</keyword>
<dbReference type="EMBL" id="BGPR01003160">
    <property type="protein sequence ID" value="GBM84438.1"/>
    <property type="molecule type" value="Genomic_DNA"/>
</dbReference>
<comment type="caution">
    <text evidence="2">The sequence shown here is derived from an EMBL/GenBank/DDBJ whole genome shotgun (WGS) entry which is preliminary data.</text>
</comment>
<dbReference type="OrthoDB" id="6421667at2759"/>
<accession>A0A4Y2J3W1</accession>
<feature type="chain" id="PRO_5021423976" evidence="1">
    <location>
        <begin position="20"/>
        <end position="86"/>
    </location>
</feature>
<evidence type="ECO:0000313" key="3">
    <source>
        <dbReference type="Proteomes" id="UP000499080"/>
    </source>
</evidence>
<name>A0A4Y2J3W1_ARAVE</name>
<organism evidence="2 3">
    <name type="scientific">Araneus ventricosus</name>
    <name type="common">Orbweaver spider</name>
    <name type="synonym">Epeira ventricosa</name>
    <dbReference type="NCBI Taxonomy" id="182803"/>
    <lineage>
        <taxon>Eukaryota</taxon>
        <taxon>Metazoa</taxon>
        <taxon>Ecdysozoa</taxon>
        <taxon>Arthropoda</taxon>
        <taxon>Chelicerata</taxon>
        <taxon>Arachnida</taxon>
        <taxon>Araneae</taxon>
        <taxon>Araneomorphae</taxon>
        <taxon>Entelegynae</taxon>
        <taxon>Araneoidea</taxon>
        <taxon>Araneidae</taxon>
        <taxon>Araneus</taxon>
    </lineage>
</organism>
<proteinExistence type="predicted"/>
<dbReference type="AlphaFoldDB" id="A0A4Y2J3W1"/>
<evidence type="ECO:0000313" key="2">
    <source>
        <dbReference type="EMBL" id="GBM84438.1"/>
    </source>
</evidence>
<feature type="signal peptide" evidence="1">
    <location>
        <begin position="1"/>
        <end position="19"/>
    </location>
</feature>